<reference evidence="5" key="1">
    <citation type="submission" date="2017-09" db="EMBL/GenBank/DDBJ databases">
        <title>Depth-based differentiation of microbial function through sediment-hosted aquifers and enrichment of novel symbionts in the deep terrestrial subsurface.</title>
        <authorList>
            <person name="Probst A.J."/>
            <person name="Ladd B."/>
            <person name="Jarett J.K."/>
            <person name="Geller-Mcgrath D.E."/>
            <person name="Sieber C.M.K."/>
            <person name="Emerson J.B."/>
            <person name="Anantharaman K."/>
            <person name="Thomas B.C."/>
            <person name="Malmstrom R."/>
            <person name="Stieglmeier M."/>
            <person name="Klingl A."/>
            <person name="Woyke T."/>
            <person name="Ryan C.M."/>
            <person name="Banfield J.F."/>
        </authorList>
    </citation>
    <scope>NUCLEOTIDE SEQUENCE [LARGE SCALE GENOMIC DNA]</scope>
</reference>
<dbReference type="PROSITE" id="PS50110">
    <property type="entry name" value="RESPONSE_REGULATORY"/>
    <property type="match status" value="1"/>
</dbReference>
<protein>
    <recommendedName>
        <fullName evidence="3">Response regulatory domain-containing protein</fullName>
    </recommendedName>
</protein>
<dbReference type="InterPro" id="IPR050595">
    <property type="entry name" value="Bact_response_regulator"/>
</dbReference>
<proteinExistence type="predicted"/>
<dbReference type="PANTHER" id="PTHR44591">
    <property type="entry name" value="STRESS RESPONSE REGULATOR PROTEIN 1"/>
    <property type="match status" value="1"/>
</dbReference>
<dbReference type="InterPro" id="IPR001789">
    <property type="entry name" value="Sig_transdc_resp-reg_receiver"/>
</dbReference>
<evidence type="ECO:0000256" key="2">
    <source>
        <dbReference type="PROSITE-ProRule" id="PRU00169"/>
    </source>
</evidence>
<dbReference type="CDD" id="cd00156">
    <property type="entry name" value="REC"/>
    <property type="match status" value="1"/>
</dbReference>
<evidence type="ECO:0000313" key="5">
    <source>
        <dbReference type="Proteomes" id="UP000231469"/>
    </source>
</evidence>
<dbReference type="Gene3D" id="3.40.50.2300">
    <property type="match status" value="1"/>
</dbReference>
<dbReference type="PANTHER" id="PTHR44591:SF3">
    <property type="entry name" value="RESPONSE REGULATORY DOMAIN-CONTAINING PROTEIN"/>
    <property type="match status" value="1"/>
</dbReference>
<dbReference type="InterPro" id="IPR011006">
    <property type="entry name" value="CheY-like_superfamily"/>
</dbReference>
<dbReference type="GO" id="GO:0000160">
    <property type="term" value="P:phosphorelay signal transduction system"/>
    <property type="evidence" value="ECO:0007669"/>
    <property type="project" value="InterPro"/>
</dbReference>
<evidence type="ECO:0000313" key="4">
    <source>
        <dbReference type="EMBL" id="PJA02218.1"/>
    </source>
</evidence>
<feature type="modified residue" description="4-aspartylphosphate" evidence="2">
    <location>
        <position position="58"/>
    </location>
</feature>
<comment type="caution">
    <text evidence="4">The sequence shown here is derived from an EMBL/GenBank/DDBJ whole genome shotgun (WGS) entry which is preliminary data.</text>
</comment>
<dbReference type="SMART" id="SM00448">
    <property type="entry name" value="REC"/>
    <property type="match status" value="1"/>
</dbReference>
<gene>
    <name evidence="4" type="ORF">COX73_01925</name>
</gene>
<evidence type="ECO:0000256" key="1">
    <source>
        <dbReference type="ARBA" id="ARBA00022553"/>
    </source>
</evidence>
<evidence type="ECO:0000259" key="3">
    <source>
        <dbReference type="PROSITE" id="PS50110"/>
    </source>
</evidence>
<organism evidence="4 5">
    <name type="scientific">bacterium (Candidatus Gribaldobacteria) CG_4_10_14_0_2_um_filter_36_18</name>
    <dbReference type="NCBI Taxonomy" id="2014264"/>
    <lineage>
        <taxon>Bacteria</taxon>
        <taxon>Candidatus Gribaldobacteria</taxon>
    </lineage>
</organism>
<dbReference type="Pfam" id="PF00072">
    <property type="entry name" value="Response_reg"/>
    <property type="match status" value="1"/>
</dbReference>
<dbReference type="EMBL" id="PFPS01000081">
    <property type="protein sequence ID" value="PJA02218.1"/>
    <property type="molecule type" value="Genomic_DNA"/>
</dbReference>
<dbReference type="Proteomes" id="UP000231469">
    <property type="component" value="Unassembled WGS sequence"/>
</dbReference>
<dbReference type="SUPFAM" id="SSF52172">
    <property type="entry name" value="CheY-like"/>
    <property type="match status" value="1"/>
</dbReference>
<accession>A0A2M7VK58</accession>
<name>A0A2M7VK58_9BACT</name>
<dbReference type="AlphaFoldDB" id="A0A2M7VK58"/>
<sequence>MKKILLVEDDSCIIDIYETVLKKAGFEVETLRYGQQAQKRLNEIKEGKKEKPDLILLDLVLPDINGIEILKQSRMEKRIADIPFFILTNYTNPELEKISRKFKAEKYILKTDLIPSQLVEEVKKWFKNEKIRNLRAQG</sequence>
<feature type="domain" description="Response regulatory" evidence="3">
    <location>
        <begin position="3"/>
        <end position="126"/>
    </location>
</feature>
<keyword evidence="1 2" id="KW-0597">Phosphoprotein</keyword>